<protein>
    <submittedName>
        <fullName evidence="1">Uncharacterized protein</fullName>
    </submittedName>
</protein>
<evidence type="ECO:0000313" key="1">
    <source>
        <dbReference type="EMBL" id="GGU27187.1"/>
    </source>
</evidence>
<evidence type="ECO:0000313" key="2">
    <source>
        <dbReference type="Proteomes" id="UP000636661"/>
    </source>
</evidence>
<dbReference type="Proteomes" id="UP000636661">
    <property type="component" value="Unassembled WGS sequence"/>
</dbReference>
<dbReference type="AlphaFoldDB" id="A0A918M2A5"/>
<dbReference type="EMBL" id="BMTP01000003">
    <property type="protein sequence ID" value="GGU27187.1"/>
    <property type="molecule type" value="Genomic_DNA"/>
</dbReference>
<sequence>MWALRVTLPDMQEFIPEESAPEFRLPAPLAREWATGRCVRPPLPGGVRASLSTEARRFGKLSTGCANPLWTQKSIIPIAVSSPWIHPGFPGQTRPTHSFGWEILALRS</sequence>
<reference evidence="1" key="1">
    <citation type="journal article" date="2014" name="Int. J. Syst. Evol. Microbiol.">
        <title>Complete genome sequence of Corynebacterium casei LMG S-19264T (=DSM 44701T), isolated from a smear-ripened cheese.</title>
        <authorList>
            <consortium name="US DOE Joint Genome Institute (JGI-PGF)"/>
            <person name="Walter F."/>
            <person name="Albersmeier A."/>
            <person name="Kalinowski J."/>
            <person name="Ruckert C."/>
        </authorList>
    </citation>
    <scope>NUCLEOTIDE SEQUENCE</scope>
    <source>
        <strain evidence="1">JCM 4391</strain>
    </source>
</reference>
<organism evidence="1 2">
    <name type="scientific">Streptomyces lavendofoliae</name>
    <dbReference type="NCBI Taxonomy" id="67314"/>
    <lineage>
        <taxon>Bacteria</taxon>
        <taxon>Bacillati</taxon>
        <taxon>Actinomycetota</taxon>
        <taxon>Actinomycetes</taxon>
        <taxon>Kitasatosporales</taxon>
        <taxon>Streptomycetaceae</taxon>
        <taxon>Streptomyces</taxon>
    </lineage>
</organism>
<keyword evidence="2" id="KW-1185">Reference proteome</keyword>
<comment type="caution">
    <text evidence="1">The sequence shown here is derived from an EMBL/GenBank/DDBJ whole genome shotgun (WGS) entry which is preliminary data.</text>
</comment>
<proteinExistence type="predicted"/>
<accession>A0A918M2A5</accession>
<gene>
    <name evidence="1" type="ORF">GCM10010274_12240</name>
</gene>
<reference evidence="1" key="2">
    <citation type="submission" date="2020-09" db="EMBL/GenBank/DDBJ databases">
        <authorList>
            <person name="Sun Q."/>
            <person name="Ohkuma M."/>
        </authorList>
    </citation>
    <scope>NUCLEOTIDE SEQUENCE</scope>
    <source>
        <strain evidence="1">JCM 4391</strain>
    </source>
</reference>
<name>A0A918M2A5_9ACTN</name>